<dbReference type="EMBL" id="JAHRHJ020000006">
    <property type="protein sequence ID" value="KAH9312320.1"/>
    <property type="molecule type" value="Genomic_DNA"/>
</dbReference>
<organism evidence="1 2">
    <name type="scientific">Taxus chinensis</name>
    <name type="common">Chinese yew</name>
    <name type="synonym">Taxus wallichiana var. chinensis</name>
    <dbReference type="NCBI Taxonomy" id="29808"/>
    <lineage>
        <taxon>Eukaryota</taxon>
        <taxon>Viridiplantae</taxon>
        <taxon>Streptophyta</taxon>
        <taxon>Embryophyta</taxon>
        <taxon>Tracheophyta</taxon>
        <taxon>Spermatophyta</taxon>
        <taxon>Pinopsida</taxon>
        <taxon>Pinidae</taxon>
        <taxon>Conifers II</taxon>
        <taxon>Cupressales</taxon>
        <taxon>Taxaceae</taxon>
        <taxon>Taxus</taxon>
    </lineage>
</organism>
<dbReference type="AlphaFoldDB" id="A0AA38L8Z1"/>
<evidence type="ECO:0000313" key="1">
    <source>
        <dbReference type="EMBL" id="KAH9312320.1"/>
    </source>
</evidence>
<gene>
    <name evidence="1" type="ORF">KI387_027355</name>
</gene>
<proteinExistence type="predicted"/>
<feature type="non-terminal residue" evidence="1">
    <location>
        <position position="1"/>
    </location>
</feature>
<protein>
    <submittedName>
        <fullName evidence="1">Uncharacterized protein</fullName>
    </submittedName>
</protein>
<sequence>VDEGDGCDMGLILDLDDVGDKGYLGDGCGVGTTLDLVDLGDEVDEGGMGFLIDW</sequence>
<keyword evidence="2" id="KW-1185">Reference proteome</keyword>
<dbReference type="Proteomes" id="UP000824469">
    <property type="component" value="Unassembled WGS sequence"/>
</dbReference>
<feature type="non-terminal residue" evidence="1">
    <location>
        <position position="54"/>
    </location>
</feature>
<comment type="caution">
    <text evidence="1">The sequence shown here is derived from an EMBL/GenBank/DDBJ whole genome shotgun (WGS) entry which is preliminary data.</text>
</comment>
<evidence type="ECO:0000313" key="2">
    <source>
        <dbReference type="Proteomes" id="UP000824469"/>
    </source>
</evidence>
<accession>A0AA38L8Z1</accession>
<name>A0AA38L8Z1_TAXCH</name>
<reference evidence="1 2" key="1">
    <citation type="journal article" date="2021" name="Nat. Plants">
        <title>The Taxus genome provides insights into paclitaxel biosynthesis.</title>
        <authorList>
            <person name="Xiong X."/>
            <person name="Gou J."/>
            <person name="Liao Q."/>
            <person name="Li Y."/>
            <person name="Zhou Q."/>
            <person name="Bi G."/>
            <person name="Li C."/>
            <person name="Du R."/>
            <person name="Wang X."/>
            <person name="Sun T."/>
            <person name="Guo L."/>
            <person name="Liang H."/>
            <person name="Lu P."/>
            <person name="Wu Y."/>
            <person name="Zhang Z."/>
            <person name="Ro D.K."/>
            <person name="Shang Y."/>
            <person name="Huang S."/>
            <person name="Yan J."/>
        </authorList>
    </citation>
    <scope>NUCLEOTIDE SEQUENCE [LARGE SCALE GENOMIC DNA]</scope>
    <source>
        <strain evidence="1">Ta-2019</strain>
    </source>
</reference>